<sequence length="119" mass="12375">MSRRVPAFPWTRRSWSSSEPGGSTMSGGRTAVLARITGRVQGVGYRAWTVRRAGAAGLDGWVRNRADGSVEALFAGPAAAVEAMLADCREGPPASLVAEVRTEPGDDPGSTGFGQRATA</sequence>
<evidence type="ECO:0000259" key="7">
    <source>
        <dbReference type="PROSITE" id="PS51160"/>
    </source>
</evidence>
<evidence type="ECO:0000256" key="3">
    <source>
        <dbReference type="ARBA" id="ARBA00047645"/>
    </source>
</evidence>
<dbReference type="Proteomes" id="UP000001591">
    <property type="component" value="Chromosome"/>
</dbReference>
<comment type="similarity">
    <text evidence="1 5">Belongs to the acylphosphatase family.</text>
</comment>
<feature type="region of interest" description="Disordered" evidence="6">
    <location>
        <begin position="1"/>
        <end position="29"/>
    </location>
</feature>
<name>B6IQW4_RHOCS</name>
<keyword evidence="4 8" id="KW-0378">Hydrolase</keyword>
<protein>
    <recommendedName>
        <fullName evidence="2 4">acylphosphatase</fullName>
        <ecNumber evidence="2 4">3.6.1.7</ecNumber>
    </recommendedName>
</protein>
<dbReference type="HOGENOM" id="CLU_141932_3_1_5"/>
<dbReference type="SUPFAM" id="SSF54975">
    <property type="entry name" value="Acylphosphatase/BLUF domain-like"/>
    <property type="match status" value="1"/>
</dbReference>
<reference evidence="8 9" key="1">
    <citation type="journal article" date="2010" name="BMC Genomics">
        <title>Metabolic flexibility revealed in the genome of the cyst-forming alpha-1 proteobacterium Rhodospirillum centenum.</title>
        <authorList>
            <person name="Lu Y.K."/>
            <person name="Marden J."/>
            <person name="Han M."/>
            <person name="Swingley W.D."/>
            <person name="Mastrian S.D."/>
            <person name="Chowdhury S.R."/>
            <person name="Hao J."/>
            <person name="Helmy T."/>
            <person name="Kim S."/>
            <person name="Kurdoglu A.A."/>
            <person name="Matthies H.J."/>
            <person name="Rollo D."/>
            <person name="Stothard P."/>
            <person name="Blankenship R.E."/>
            <person name="Bauer C.E."/>
            <person name="Touchman J.W."/>
        </authorList>
    </citation>
    <scope>NUCLEOTIDE SEQUENCE [LARGE SCALE GENOMIC DNA]</scope>
    <source>
        <strain evidence="9">ATCC 51521 / SW</strain>
    </source>
</reference>
<keyword evidence="9" id="KW-1185">Reference proteome</keyword>
<dbReference type="EMBL" id="CP000613">
    <property type="protein sequence ID" value="ACI97850.1"/>
    <property type="molecule type" value="Genomic_DNA"/>
</dbReference>
<dbReference type="Pfam" id="PF00708">
    <property type="entry name" value="Acylphosphatase"/>
    <property type="match status" value="1"/>
</dbReference>
<evidence type="ECO:0000256" key="1">
    <source>
        <dbReference type="ARBA" id="ARBA00005614"/>
    </source>
</evidence>
<feature type="domain" description="Acylphosphatase-like" evidence="7">
    <location>
        <begin position="31"/>
        <end position="117"/>
    </location>
</feature>
<comment type="catalytic activity">
    <reaction evidence="3 4">
        <text>an acyl phosphate + H2O = a carboxylate + phosphate + H(+)</text>
        <dbReference type="Rhea" id="RHEA:14965"/>
        <dbReference type="ChEBI" id="CHEBI:15377"/>
        <dbReference type="ChEBI" id="CHEBI:15378"/>
        <dbReference type="ChEBI" id="CHEBI:29067"/>
        <dbReference type="ChEBI" id="CHEBI:43474"/>
        <dbReference type="ChEBI" id="CHEBI:59918"/>
        <dbReference type="EC" id="3.6.1.7"/>
    </reaction>
</comment>
<proteinExistence type="inferred from homology"/>
<dbReference type="STRING" id="414684.RC1_0411"/>
<dbReference type="Gene3D" id="3.30.70.100">
    <property type="match status" value="1"/>
</dbReference>
<evidence type="ECO:0000313" key="9">
    <source>
        <dbReference type="Proteomes" id="UP000001591"/>
    </source>
</evidence>
<feature type="compositionally biased region" description="Polar residues" evidence="6">
    <location>
        <begin position="13"/>
        <end position="27"/>
    </location>
</feature>
<evidence type="ECO:0000256" key="6">
    <source>
        <dbReference type="SAM" id="MobiDB-lite"/>
    </source>
</evidence>
<evidence type="ECO:0000256" key="4">
    <source>
        <dbReference type="PROSITE-ProRule" id="PRU00520"/>
    </source>
</evidence>
<dbReference type="InterPro" id="IPR036046">
    <property type="entry name" value="Acylphosphatase-like_dom_sf"/>
</dbReference>
<dbReference type="InterPro" id="IPR020456">
    <property type="entry name" value="Acylphosphatase"/>
</dbReference>
<dbReference type="PROSITE" id="PS51160">
    <property type="entry name" value="ACYLPHOSPHATASE_3"/>
    <property type="match status" value="1"/>
</dbReference>
<evidence type="ECO:0000256" key="5">
    <source>
        <dbReference type="RuleBase" id="RU004168"/>
    </source>
</evidence>
<dbReference type="GO" id="GO:0003998">
    <property type="term" value="F:acylphosphatase activity"/>
    <property type="evidence" value="ECO:0007669"/>
    <property type="project" value="UniProtKB-EC"/>
</dbReference>
<feature type="active site" evidence="4">
    <location>
        <position position="46"/>
    </location>
</feature>
<feature type="region of interest" description="Disordered" evidence="6">
    <location>
        <begin position="99"/>
        <end position="119"/>
    </location>
</feature>
<dbReference type="KEGG" id="rce:RC1_0411"/>
<evidence type="ECO:0000313" key="8">
    <source>
        <dbReference type="EMBL" id="ACI97850.1"/>
    </source>
</evidence>
<dbReference type="NCBIfam" id="NF010996">
    <property type="entry name" value="PRK14421.1"/>
    <property type="match status" value="1"/>
</dbReference>
<dbReference type="PANTHER" id="PTHR47268:SF4">
    <property type="entry name" value="ACYLPHOSPHATASE"/>
    <property type="match status" value="1"/>
</dbReference>
<dbReference type="InterPro" id="IPR017968">
    <property type="entry name" value="Acylphosphatase_CS"/>
</dbReference>
<feature type="active site" evidence="4">
    <location>
        <position position="64"/>
    </location>
</feature>
<dbReference type="eggNOG" id="COG1254">
    <property type="taxonomic scope" value="Bacteria"/>
</dbReference>
<dbReference type="InterPro" id="IPR001792">
    <property type="entry name" value="Acylphosphatase-like_dom"/>
</dbReference>
<organism evidence="8 9">
    <name type="scientific">Rhodospirillum centenum (strain ATCC 51521 / SW)</name>
    <dbReference type="NCBI Taxonomy" id="414684"/>
    <lineage>
        <taxon>Bacteria</taxon>
        <taxon>Pseudomonadati</taxon>
        <taxon>Pseudomonadota</taxon>
        <taxon>Alphaproteobacteria</taxon>
        <taxon>Rhodospirillales</taxon>
        <taxon>Rhodospirillaceae</taxon>
        <taxon>Rhodospirillum</taxon>
    </lineage>
</organism>
<dbReference type="AlphaFoldDB" id="B6IQW4"/>
<dbReference type="EC" id="3.6.1.7" evidence="2 4"/>
<accession>B6IQW4</accession>
<gene>
    <name evidence="8" type="ordered locus">RC1_0411</name>
</gene>
<dbReference type="PROSITE" id="PS00151">
    <property type="entry name" value="ACYLPHOSPHATASE_2"/>
    <property type="match status" value="1"/>
</dbReference>
<evidence type="ECO:0000256" key="2">
    <source>
        <dbReference type="ARBA" id="ARBA00012150"/>
    </source>
</evidence>
<dbReference type="PRINTS" id="PR00112">
    <property type="entry name" value="ACYLPHPHTASE"/>
</dbReference>
<dbReference type="PANTHER" id="PTHR47268">
    <property type="entry name" value="ACYLPHOSPHATASE"/>
    <property type="match status" value="1"/>
</dbReference>